<comment type="caution">
    <text evidence="1">The sequence shown here is derived from an EMBL/GenBank/DDBJ whole genome shotgun (WGS) entry which is preliminary data.</text>
</comment>
<dbReference type="RefSeq" id="WP_382210436.1">
    <property type="nucleotide sequence ID" value="NZ_CP119809.1"/>
</dbReference>
<evidence type="ECO:0000313" key="1">
    <source>
        <dbReference type="EMBL" id="MFC7082045.1"/>
    </source>
</evidence>
<evidence type="ECO:0000313" key="2">
    <source>
        <dbReference type="Proteomes" id="UP001596407"/>
    </source>
</evidence>
<dbReference type="EMBL" id="JBHSZH010000005">
    <property type="protein sequence ID" value="MFC7082045.1"/>
    <property type="molecule type" value="Genomic_DNA"/>
</dbReference>
<name>A0ABD5WRQ3_9EURY</name>
<dbReference type="Proteomes" id="UP001596407">
    <property type="component" value="Unassembled WGS sequence"/>
</dbReference>
<sequence length="187" mass="20109">MVALVVGVGGSISVAPLGADDQMELSLGYNEDTLRQENNYSDRKLFVAEDAETGERLLSVPVSEGTTVALNYTHSVEKTPVLDVYEVNGTELEMVRMEFSSYGAGLPAQAEVNVTDNGTFVFDPEGSYDRIFVSPGPVADHRLVVGDRAYDLVDLSDGRSVKLFVTVANSTPTEDPATIDTEPTTDP</sequence>
<proteinExistence type="predicted"/>
<dbReference type="Pfam" id="PF08905">
    <property type="entry name" value="DUF1850"/>
    <property type="match status" value="1"/>
</dbReference>
<protein>
    <submittedName>
        <fullName evidence="1">DUF1850 domain-containing protein</fullName>
    </submittedName>
</protein>
<dbReference type="InterPro" id="IPR015001">
    <property type="entry name" value="DUF1850"/>
</dbReference>
<reference evidence="1 2" key="1">
    <citation type="journal article" date="2019" name="Int. J. Syst. Evol. Microbiol.">
        <title>The Global Catalogue of Microorganisms (GCM) 10K type strain sequencing project: providing services to taxonomists for standard genome sequencing and annotation.</title>
        <authorList>
            <consortium name="The Broad Institute Genomics Platform"/>
            <consortium name="The Broad Institute Genome Sequencing Center for Infectious Disease"/>
            <person name="Wu L."/>
            <person name="Ma J."/>
        </authorList>
    </citation>
    <scope>NUCLEOTIDE SEQUENCE [LARGE SCALE GENOMIC DNA]</scope>
    <source>
        <strain evidence="1 2">DT72</strain>
    </source>
</reference>
<keyword evidence="2" id="KW-1185">Reference proteome</keyword>
<organism evidence="1 2">
    <name type="scientific">Halorussus caseinilyticus</name>
    <dbReference type="NCBI Taxonomy" id="3034025"/>
    <lineage>
        <taxon>Archaea</taxon>
        <taxon>Methanobacteriati</taxon>
        <taxon>Methanobacteriota</taxon>
        <taxon>Stenosarchaea group</taxon>
        <taxon>Halobacteria</taxon>
        <taxon>Halobacteriales</taxon>
        <taxon>Haladaptataceae</taxon>
        <taxon>Halorussus</taxon>
    </lineage>
</organism>
<gene>
    <name evidence="1" type="ORF">ACFQJ6_20080</name>
</gene>
<dbReference type="GeneID" id="79304588"/>
<accession>A0ABD5WRQ3</accession>
<dbReference type="AlphaFoldDB" id="A0ABD5WRQ3"/>